<evidence type="ECO:0000313" key="3">
    <source>
        <dbReference type="Proteomes" id="UP000290900"/>
    </source>
</evidence>
<organism evidence="2 3">
    <name type="scientific">Brettanomyces naardenensis</name>
    <name type="common">Yeast</name>
    <dbReference type="NCBI Taxonomy" id="13370"/>
    <lineage>
        <taxon>Eukaryota</taxon>
        <taxon>Fungi</taxon>
        <taxon>Dikarya</taxon>
        <taxon>Ascomycota</taxon>
        <taxon>Saccharomycotina</taxon>
        <taxon>Pichiomycetes</taxon>
        <taxon>Pichiales</taxon>
        <taxon>Pichiaceae</taxon>
        <taxon>Brettanomyces</taxon>
    </lineage>
</organism>
<gene>
    <name evidence="2" type="ORF">BRENAR_LOCUS2207</name>
</gene>
<dbReference type="InParanoid" id="A0A448YKL5"/>
<dbReference type="Pfam" id="PF12929">
    <property type="entry name" value="Mid1"/>
    <property type="match status" value="1"/>
</dbReference>
<dbReference type="PANTHER" id="PTHR39142">
    <property type="entry name" value="MID1P"/>
    <property type="match status" value="1"/>
</dbReference>
<feature type="chain" id="PRO_5019260350" evidence="1">
    <location>
        <begin position="21"/>
        <end position="522"/>
    </location>
</feature>
<reference evidence="2 3" key="1">
    <citation type="submission" date="2018-12" db="EMBL/GenBank/DDBJ databases">
        <authorList>
            <person name="Tiukova I."/>
            <person name="Dainat J."/>
        </authorList>
    </citation>
    <scope>NUCLEOTIDE SEQUENCE [LARGE SCALE GENOMIC DNA]</scope>
</reference>
<dbReference type="EMBL" id="CAACVR010000012">
    <property type="protein sequence ID" value="VEU21474.1"/>
    <property type="molecule type" value="Genomic_DNA"/>
</dbReference>
<dbReference type="Proteomes" id="UP000290900">
    <property type="component" value="Unassembled WGS sequence"/>
</dbReference>
<evidence type="ECO:0000256" key="1">
    <source>
        <dbReference type="SAM" id="SignalP"/>
    </source>
</evidence>
<dbReference type="OrthoDB" id="5405745at2759"/>
<dbReference type="Gene3D" id="1.10.2000.10">
    <property type="entry name" value="Frizzled cysteine-rich domain"/>
    <property type="match status" value="1"/>
</dbReference>
<keyword evidence="3" id="KW-1185">Reference proteome</keyword>
<keyword evidence="1" id="KW-0732">Signal</keyword>
<proteinExistence type="predicted"/>
<dbReference type="GO" id="GO:0098703">
    <property type="term" value="P:calcium ion import across plasma membrane"/>
    <property type="evidence" value="ECO:0007669"/>
    <property type="project" value="InterPro"/>
</dbReference>
<dbReference type="AlphaFoldDB" id="A0A448YKL5"/>
<dbReference type="FunCoup" id="A0A448YKL5">
    <property type="interactions" value="64"/>
</dbReference>
<dbReference type="InterPro" id="IPR036790">
    <property type="entry name" value="Frizzled_dom_sf"/>
</dbReference>
<feature type="signal peptide" evidence="1">
    <location>
        <begin position="1"/>
        <end position="20"/>
    </location>
</feature>
<dbReference type="STRING" id="13370.A0A448YKL5"/>
<name>A0A448YKL5_BRENA</name>
<dbReference type="PANTHER" id="PTHR39142:SF1">
    <property type="entry name" value="AEL197CP"/>
    <property type="match status" value="1"/>
</dbReference>
<accession>A0A448YKL5</accession>
<evidence type="ECO:0000313" key="2">
    <source>
        <dbReference type="EMBL" id="VEU21474.1"/>
    </source>
</evidence>
<protein>
    <submittedName>
        <fullName evidence="2">DEKNAAC102351</fullName>
    </submittedName>
</protein>
<sequence>MNHNLWMYLVSLLLAAGCQAVSHEDMDPAYAIEKSDILGFEESGIRGSVPGSRQIGGQQLLQDWIPVQASLGANDSLTYTFHVNYSSPGLSSSYEIMVFISASICKLPEAEGPNDGLTIYYTFDQTATNISSMNQISFENGYAQGIASVDTANDTENLYITVKADECSECSVGDTWVYELGLSQSDLVFQYDINSMVSVLDTDYDSAALSAKNLTFRNDSNYKLYIYDEDLYSPVQRLNESWCAVKESTGYVQEFDLIESSIVGDGKFFSVGELNKSSTYTAVLVQSYNTLSYGGAVFHPFNFSTMGSEACKVIYGLDFCDQVSYAVPVSRNFSMGSQTAQELGAAYDNYVQDLYQNFDYAMQQISCDAHLDSRYSPIRTCDDCKYSYKQWLCAVSIPRCSSENSKYYREYSSSDGRNSFVKDTIDPPLAYSEILPCIDMCDSIVRDCPADFGFTCPLQSDFAGISYGVPNQLDDFTVCNSVGDQTQDIGDFSVLSNDGMKLTVGSTALVVWAVFSITFIAF</sequence>
<dbReference type="GO" id="GO:0005262">
    <property type="term" value="F:calcium channel activity"/>
    <property type="evidence" value="ECO:0007669"/>
    <property type="project" value="InterPro"/>
</dbReference>
<dbReference type="InterPro" id="IPR024338">
    <property type="entry name" value="MID1/Yam8"/>
</dbReference>